<dbReference type="Proteomes" id="UP000261828">
    <property type="component" value="Unassembled WGS sequence"/>
</dbReference>
<reference evidence="2 3" key="1">
    <citation type="submission" date="2018-08" db="EMBL/GenBank/DDBJ databases">
        <title>Muricauda nanhaiensis sp. nov., isolated from seawater of the South China Sea.</title>
        <authorList>
            <person name="Dang Y."/>
        </authorList>
    </citation>
    <scope>NUCLEOTIDE SEQUENCE [LARGE SCALE GENOMIC DNA]</scope>
    <source>
        <strain evidence="2 3">SM1704</strain>
    </source>
</reference>
<dbReference type="InterPro" id="IPR032710">
    <property type="entry name" value="NTF2-like_dom_sf"/>
</dbReference>
<sequence>MKKLTLLFLFALSISSTAQAQKIDYHALDEKYQDKVATLDAVVKTLYEVISGEKGEERNEDLLRYLFHPEAKLIASGKRENGNYGARYVTMDEYADKSLKWMLENGFYEIELHRVVEQFGHIAHVFSTYETKYKKEDKKPFMRGINSFQLMNTGKRWVVISLYFTQETKENPIPKKYLPSE</sequence>
<dbReference type="SUPFAM" id="SSF54427">
    <property type="entry name" value="NTF2-like"/>
    <property type="match status" value="1"/>
</dbReference>
<evidence type="ECO:0000313" key="2">
    <source>
        <dbReference type="EMBL" id="RDY61935.1"/>
    </source>
</evidence>
<dbReference type="EMBL" id="QTJX01000001">
    <property type="protein sequence ID" value="RDY61935.1"/>
    <property type="molecule type" value="Genomic_DNA"/>
</dbReference>
<gene>
    <name evidence="2" type="ORF">DX873_07270</name>
</gene>
<dbReference type="Gene3D" id="3.10.450.50">
    <property type="match status" value="1"/>
</dbReference>
<protein>
    <recommendedName>
        <fullName evidence="4">Nuclear transport factor 2 family protein</fullName>
    </recommendedName>
</protein>
<comment type="caution">
    <text evidence="2">The sequence shown here is derived from an EMBL/GenBank/DDBJ whole genome shotgun (WGS) entry which is preliminary data.</text>
</comment>
<evidence type="ECO:0008006" key="4">
    <source>
        <dbReference type="Google" id="ProtNLM"/>
    </source>
</evidence>
<organism evidence="2 3">
    <name type="scientific">Flagellimonas nanhaiensis</name>
    <dbReference type="NCBI Taxonomy" id="2292706"/>
    <lineage>
        <taxon>Bacteria</taxon>
        <taxon>Pseudomonadati</taxon>
        <taxon>Bacteroidota</taxon>
        <taxon>Flavobacteriia</taxon>
        <taxon>Flavobacteriales</taxon>
        <taxon>Flavobacteriaceae</taxon>
        <taxon>Flagellimonas</taxon>
    </lineage>
</organism>
<feature type="signal peptide" evidence="1">
    <location>
        <begin position="1"/>
        <end position="20"/>
    </location>
</feature>
<accession>A0A371JVT1</accession>
<evidence type="ECO:0000313" key="3">
    <source>
        <dbReference type="Proteomes" id="UP000261828"/>
    </source>
</evidence>
<evidence type="ECO:0000256" key="1">
    <source>
        <dbReference type="SAM" id="SignalP"/>
    </source>
</evidence>
<keyword evidence="1" id="KW-0732">Signal</keyword>
<feature type="chain" id="PRO_5016754051" description="Nuclear transport factor 2 family protein" evidence="1">
    <location>
        <begin position="21"/>
        <end position="181"/>
    </location>
</feature>
<keyword evidence="3" id="KW-1185">Reference proteome</keyword>
<dbReference type="OrthoDB" id="8754772at2"/>
<proteinExistence type="predicted"/>
<dbReference type="AlphaFoldDB" id="A0A371JVT1"/>
<dbReference type="RefSeq" id="WP_116183717.1">
    <property type="nucleotide sequence ID" value="NZ_QTJX01000001.1"/>
</dbReference>
<name>A0A371JVT1_9FLAO</name>